<feature type="compositionally biased region" description="Polar residues" evidence="1">
    <location>
        <begin position="74"/>
        <end position="85"/>
    </location>
</feature>
<protein>
    <submittedName>
        <fullName evidence="2">Uncharacterized protein</fullName>
    </submittedName>
</protein>
<name>A0A091CPG9_FUKDA</name>
<reference evidence="2 3" key="1">
    <citation type="submission" date="2013-11" db="EMBL/GenBank/DDBJ databases">
        <title>The Damaraland mole rat (Fukomys damarensis) genome and evolution of African mole rats.</title>
        <authorList>
            <person name="Gladyshev V.N."/>
            <person name="Fang X."/>
        </authorList>
    </citation>
    <scope>NUCLEOTIDE SEQUENCE [LARGE SCALE GENOMIC DNA]</scope>
    <source>
        <tissue evidence="2">Liver</tissue>
    </source>
</reference>
<feature type="region of interest" description="Disordered" evidence="1">
    <location>
        <begin position="72"/>
        <end position="94"/>
    </location>
</feature>
<proteinExistence type="predicted"/>
<keyword evidence="3" id="KW-1185">Reference proteome</keyword>
<sequence length="124" mass="12974">MMSHISRDVIPALIPSDAAPCDISPCSDTLKGLQHPQIAEHVQNLASSAPQDGGTVHADSNPPQPRARLLQAGATYTATQGGDTTPPSPLPLPWRQRQSQVRATLLAAIVLRVTTSGPNGKPST</sequence>
<gene>
    <name evidence="2" type="ORF">H920_19553</name>
</gene>
<dbReference type="AlphaFoldDB" id="A0A091CPG9"/>
<feature type="region of interest" description="Disordered" evidence="1">
    <location>
        <begin position="47"/>
        <end position="66"/>
    </location>
</feature>
<organism evidence="2 3">
    <name type="scientific">Fukomys damarensis</name>
    <name type="common">Damaraland mole rat</name>
    <name type="synonym">Cryptomys damarensis</name>
    <dbReference type="NCBI Taxonomy" id="885580"/>
    <lineage>
        <taxon>Eukaryota</taxon>
        <taxon>Metazoa</taxon>
        <taxon>Chordata</taxon>
        <taxon>Craniata</taxon>
        <taxon>Vertebrata</taxon>
        <taxon>Euteleostomi</taxon>
        <taxon>Mammalia</taxon>
        <taxon>Eutheria</taxon>
        <taxon>Euarchontoglires</taxon>
        <taxon>Glires</taxon>
        <taxon>Rodentia</taxon>
        <taxon>Hystricomorpha</taxon>
        <taxon>Bathyergidae</taxon>
        <taxon>Fukomys</taxon>
    </lineage>
</organism>
<dbReference type="EMBL" id="KN125198">
    <property type="protein sequence ID" value="KFO19090.1"/>
    <property type="molecule type" value="Genomic_DNA"/>
</dbReference>
<accession>A0A091CPG9</accession>
<dbReference type="Proteomes" id="UP000028990">
    <property type="component" value="Unassembled WGS sequence"/>
</dbReference>
<evidence type="ECO:0000313" key="3">
    <source>
        <dbReference type="Proteomes" id="UP000028990"/>
    </source>
</evidence>
<evidence type="ECO:0000313" key="2">
    <source>
        <dbReference type="EMBL" id="KFO19090.1"/>
    </source>
</evidence>
<evidence type="ECO:0000256" key="1">
    <source>
        <dbReference type="SAM" id="MobiDB-lite"/>
    </source>
</evidence>